<dbReference type="AlphaFoldDB" id="A0A7G9Y151"/>
<evidence type="ECO:0008006" key="2">
    <source>
        <dbReference type="Google" id="ProtNLM"/>
    </source>
</evidence>
<dbReference type="SUPFAM" id="SSF88723">
    <property type="entry name" value="PIN domain-like"/>
    <property type="match status" value="1"/>
</dbReference>
<accession>A0A7G9Y151</accession>
<name>A0A7G9Y151_9EURY</name>
<proteinExistence type="predicted"/>
<protein>
    <recommendedName>
        <fullName evidence="2">PIN domain-containing protein</fullName>
    </recommendedName>
</protein>
<reference evidence="1" key="1">
    <citation type="submission" date="2020-06" db="EMBL/GenBank/DDBJ databases">
        <title>Unique genomic features of the anaerobic methanotrophic archaea.</title>
        <authorList>
            <person name="Chadwick G.L."/>
            <person name="Skennerton C.T."/>
            <person name="Laso-Perez R."/>
            <person name="Leu A.O."/>
            <person name="Speth D.R."/>
            <person name="Yu H."/>
            <person name="Morgan-Lang C."/>
            <person name="Hatzenpichler R."/>
            <person name="Goudeau D."/>
            <person name="Malmstrom R."/>
            <person name="Brazelton W.J."/>
            <person name="Woyke T."/>
            <person name="Hallam S.J."/>
            <person name="Tyson G.W."/>
            <person name="Wegener G."/>
            <person name="Boetius A."/>
            <person name="Orphan V."/>
        </authorList>
    </citation>
    <scope>NUCLEOTIDE SEQUENCE</scope>
</reference>
<dbReference type="CDD" id="cd18687">
    <property type="entry name" value="PIN_VapC-like"/>
    <property type="match status" value="1"/>
</dbReference>
<gene>
    <name evidence="1" type="ORF">AHFDIGBM_00002</name>
</gene>
<organism evidence="1">
    <name type="scientific">Candidatus Methanogaster sp. ANME-2c ERB4</name>
    <dbReference type="NCBI Taxonomy" id="2759911"/>
    <lineage>
        <taxon>Archaea</taxon>
        <taxon>Methanobacteriati</taxon>
        <taxon>Methanobacteriota</taxon>
        <taxon>Stenosarchaea group</taxon>
        <taxon>Methanomicrobia</taxon>
        <taxon>Methanosarcinales</taxon>
        <taxon>ANME-2 cluster</taxon>
        <taxon>Candidatus Methanogasteraceae</taxon>
        <taxon>Candidatus Methanogaster</taxon>
    </lineage>
</organism>
<dbReference type="EMBL" id="MT630664">
    <property type="protein sequence ID" value="QNO41735.1"/>
    <property type="molecule type" value="Genomic_DNA"/>
</dbReference>
<sequence>MSRNPTLYLESTIPSYLTSRPSRDLIVAAHQQITHEWWRQARTNFDIYVSEAVLDEIGAGDPDAASRRLALTDGLPILAINDEVGSLAIEYQHELGLPRSAQLDVVHLACAVVYELDYLLTWNCAHLANGVVISRLQKLNATLGRATPVIVTPEELLESPEGGV</sequence>
<dbReference type="InterPro" id="IPR029060">
    <property type="entry name" value="PIN-like_dom_sf"/>
</dbReference>
<evidence type="ECO:0000313" key="1">
    <source>
        <dbReference type="EMBL" id="QNO41735.1"/>
    </source>
</evidence>